<evidence type="ECO:0000313" key="4">
    <source>
        <dbReference type="EMBL" id="KAJ3430622.1"/>
    </source>
</evidence>
<dbReference type="PANTHER" id="PTHR22870:SF466">
    <property type="entry name" value="ANKYRIN REPEAT-CONTAINING PROTEIN"/>
    <property type="match status" value="1"/>
</dbReference>
<dbReference type="CDD" id="cd18186">
    <property type="entry name" value="BTB_POZ_ZBTB_KLHL-like"/>
    <property type="match status" value="1"/>
</dbReference>
<dbReference type="Pfam" id="PF00415">
    <property type="entry name" value="RCC1"/>
    <property type="match status" value="1"/>
</dbReference>
<dbReference type="InterPro" id="IPR000408">
    <property type="entry name" value="Reg_chr_condens"/>
</dbReference>
<dbReference type="InterPro" id="IPR009091">
    <property type="entry name" value="RCC1/BLIP-II"/>
</dbReference>
<dbReference type="PROSITE" id="PS50097">
    <property type="entry name" value="BTB"/>
    <property type="match status" value="1"/>
</dbReference>
<dbReference type="Gene3D" id="2.130.10.30">
    <property type="entry name" value="Regulator of chromosome condensation 1/beta-lactamase-inhibitor protein II"/>
    <property type="match status" value="1"/>
</dbReference>
<evidence type="ECO:0000256" key="2">
    <source>
        <dbReference type="PROSITE-ProRule" id="PRU00235"/>
    </source>
</evidence>
<proteinExistence type="predicted"/>
<dbReference type="InterPro" id="IPR000210">
    <property type="entry name" value="BTB/POZ_dom"/>
</dbReference>
<name>A0AAV7YRS1_9EUKA</name>
<protein>
    <submittedName>
        <fullName evidence="4">Rcc1 and btb domain containing protein</fullName>
    </submittedName>
</protein>
<dbReference type="PANTHER" id="PTHR22870">
    <property type="entry name" value="REGULATOR OF CHROMOSOME CONDENSATION"/>
    <property type="match status" value="1"/>
</dbReference>
<sequence length="613" mass="70557">MNTSPIYISCDPTAFNYLWSQKDKLTLPRWTPVTKLKNIKKVKKIVVLGCFNVQAKKCLVWVSQNRLELYHSNFSMKEFVLENETIVDIQAGFKSFLILTELGNVYSLASAVTCTHCEIPISDTQPSTWEILRSVPYFNKEENNRKVESIIMTSYSNFFLCDDGKLYGNGRNKGKLGDGTNNESQNLPKLITENVTRVFGGINAWHYFFTKTSDELFVVGDNSYGNLGIGNSSSQNAPKKIDYWKSSSILDIYCFYESTVLITQEGVAYGCGSSSTNGHTNRHNTFSPIHELKNKKIVKVTGGRKMAVAITSENELYGWGFENNKFPTDRKENEQINNRLPTKINLPKFYQENLIDFEISCGSKAVIIYPKTHNVLLEDFMNLLDSKKFCDSKLVLSSNENNEIHIHKLIVEFRTGLKIESLQKIINKNNFTQKEIEDLLKWVYYNETSDPKKLLQLFDSFNLSSSLIKNSLENDLLKLFNDEDSKDFNILVKIDDDEDEDENNELEDEEGYEEIPVHKLILIARSGLFREMFRNLNEKEKDIGQIKDYSGKSIESLEILIKYFYTNSLKLTADDDPELVVEELEDVIEYYQLNKNSNLQNELNVIKNQFNLN</sequence>
<dbReference type="EMBL" id="JANTQA010000051">
    <property type="protein sequence ID" value="KAJ3430622.1"/>
    <property type="molecule type" value="Genomic_DNA"/>
</dbReference>
<dbReference type="SUPFAM" id="SSF50985">
    <property type="entry name" value="RCC1/BLIP-II"/>
    <property type="match status" value="1"/>
</dbReference>
<dbReference type="InterPro" id="IPR051210">
    <property type="entry name" value="Ub_ligase/GEF_domain"/>
</dbReference>
<dbReference type="SUPFAM" id="SSF54695">
    <property type="entry name" value="POZ domain"/>
    <property type="match status" value="1"/>
</dbReference>
<comment type="caution">
    <text evidence="4">The sequence shown here is derived from an EMBL/GenBank/DDBJ whole genome shotgun (WGS) entry which is preliminary data.</text>
</comment>
<feature type="repeat" description="RCC1" evidence="2">
    <location>
        <begin position="214"/>
        <end position="265"/>
    </location>
</feature>
<evidence type="ECO:0000313" key="5">
    <source>
        <dbReference type="Proteomes" id="UP001146793"/>
    </source>
</evidence>
<dbReference type="Pfam" id="PF00651">
    <property type="entry name" value="BTB"/>
    <property type="match status" value="1"/>
</dbReference>
<accession>A0AAV7YRS1</accession>
<reference evidence="4" key="1">
    <citation type="submission" date="2022-08" db="EMBL/GenBank/DDBJ databases">
        <title>Novel sulphate-reducing endosymbionts in the free-living metamonad Anaeramoeba.</title>
        <authorList>
            <person name="Jerlstrom-Hultqvist J."/>
            <person name="Cepicka I."/>
            <person name="Gallot-Lavallee L."/>
            <person name="Salas-Leiva D."/>
            <person name="Curtis B.A."/>
            <person name="Zahonova K."/>
            <person name="Pipaliya S."/>
            <person name="Dacks J."/>
            <person name="Roger A.J."/>
        </authorList>
    </citation>
    <scope>NUCLEOTIDE SEQUENCE</scope>
    <source>
        <strain evidence="4">Busselton2</strain>
    </source>
</reference>
<dbReference type="Proteomes" id="UP001146793">
    <property type="component" value="Unassembled WGS sequence"/>
</dbReference>
<dbReference type="InterPro" id="IPR011333">
    <property type="entry name" value="SKP1/BTB/POZ_sf"/>
</dbReference>
<organism evidence="4 5">
    <name type="scientific">Anaeramoeba flamelloides</name>
    <dbReference type="NCBI Taxonomy" id="1746091"/>
    <lineage>
        <taxon>Eukaryota</taxon>
        <taxon>Metamonada</taxon>
        <taxon>Anaeramoebidae</taxon>
        <taxon>Anaeramoeba</taxon>
    </lineage>
</organism>
<feature type="domain" description="BTB" evidence="3">
    <location>
        <begin position="486"/>
        <end position="573"/>
    </location>
</feature>
<dbReference type="Gene3D" id="3.30.710.10">
    <property type="entry name" value="Potassium Channel Kv1.1, Chain A"/>
    <property type="match status" value="2"/>
</dbReference>
<gene>
    <name evidence="4" type="ORF">M0812_23633</name>
</gene>
<dbReference type="PROSITE" id="PS50012">
    <property type="entry name" value="RCC1_3"/>
    <property type="match status" value="1"/>
</dbReference>
<dbReference type="AlphaFoldDB" id="A0AAV7YRS1"/>
<evidence type="ECO:0000259" key="3">
    <source>
        <dbReference type="PROSITE" id="PS50097"/>
    </source>
</evidence>
<keyword evidence="1" id="KW-0677">Repeat</keyword>
<evidence type="ECO:0000256" key="1">
    <source>
        <dbReference type="ARBA" id="ARBA00022737"/>
    </source>
</evidence>